<protein>
    <submittedName>
        <fullName evidence="3">Uncharacterized protein</fullName>
    </submittedName>
</protein>
<keyword evidence="2" id="KW-0472">Membrane</keyword>
<keyword evidence="4" id="KW-1185">Reference proteome</keyword>
<organism evidence="3 4">
    <name type="scientific">Leifsonia soli</name>
    <dbReference type="NCBI Taxonomy" id="582665"/>
    <lineage>
        <taxon>Bacteria</taxon>
        <taxon>Bacillati</taxon>
        <taxon>Actinomycetota</taxon>
        <taxon>Actinomycetes</taxon>
        <taxon>Micrococcales</taxon>
        <taxon>Microbacteriaceae</taxon>
        <taxon>Leifsonia</taxon>
    </lineage>
</organism>
<dbReference type="Pfam" id="PF19650">
    <property type="entry name" value="DUF6153"/>
    <property type="match status" value="1"/>
</dbReference>
<name>A0A852T4W5_9MICO</name>
<evidence type="ECO:0000256" key="1">
    <source>
        <dbReference type="SAM" id="MobiDB-lite"/>
    </source>
</evidence>
<feature type="transmembrane region" description="Helical" evidence="2">
    <location>
        <begin position="26"/>
        <end position="46"/>
    </location>
</feature>
<evidence type="ECO:0000313" key="3">
    <source>
        <dbReference type="EMBL" id="NYD75865.1"/>
    </source>
</evidence>
<dbReference type="EMBL" id="JACCBJ010000001">
    <property type="protein sequence ID" value="NYD75865.1"/>
    <property type="molecule type" value="Genomic_DNA"/>
</dbReference>
<proteinExistence type="predicted"/>
<gene>
    <name evidence="3" type="ORF">BJ963_003384</name>
</gene>
<sequence length="168" mass="17296">MASEFRRGGSTVIGRHATPSSVWRPLFLLLAVVGVIVGILGMHTLVSGPADSMSPHAALHSALGSDHPGEESTKGTDAGRGMAMGSSTDPGMDAHAHCAAGGCGPGHDMSAMLCFLALLATVLLLLAPILMRSRWAFFAAIAARAREVPRIIAPASPPSLHVLSISRT</sequence>
<keyword evidence="2" id="KW-0812">Transmembrane</keyword>
<accession>A0A852T4W5</accession>
<dbReference type="RefSeq" id="WP_179457664.1">
    <property type="nucleotide sequence ID" value="NZ_BAAAPX010000001.1"/>
</dbReference>
<feature type="region of interest" description="Disordered" evidence="1">
    <location>
        <begin position="57"/>
        <end position="83"/>
    </location>
</feature>
<dbReference type="Proteomes" id="UP000589620">
    <property type="component" value="Unassembled WGS sequence"/>
</dbReference>
<comment type="caution">
    <text evidence="3">The sequence shown here is derived from an EMBL/GenBank/DDBJ whole genome shotgun (WGS) entry which is preliminary data.</text>
</comment>
<evidence type="ECO:0000313" key="4">
    <source>
        <dbReference type="Proteomes" id="UP000589620"/>
    </source>
</evidence>
<dbReference type="AlphaFoldDB" id="A0A852T4W5"/>
<dbReference type="InterPro" id="IPR046151">
    <property type="entry name" value="DUF6153"/>
</dbReference>
<keyword evidence="2" id="KW-1133">Transmembrane helix</keyword>
<feature type="transmembrane region" description="Helical" evidence="2">
    <location>
        <begin position="109"/>
        <end position="131"/>
    </location>
</feature>
<evidence type="ECO:0000256" key="2">
    <source>
        <dbReference type="SAM" id="Phobius"/>
    </source>
</evidence>
<reference evidence="3 4" key="1">
    <citation type="submission" date="2020-07" db="EMBL/GenBank/DDBJ databases">
        <title>Sequencing the genomes of 1000 actinobacteria strains.</title>
        <authorList>
            <person name="Klenk H.-P."/>
        </authorList>
    </citation>
    <scope>NUCLEOTIDE SEQUENCE [LARGE SCALE GENOMIC DNA]</scope>
    <source>
        <strain evidence="3 4">DSM 23871</strain>
    </source>
</reference>